<feature type="region of interest" description="Disordered" evidence="1">
    <location>
        <begin position="338"/>
        <end position="491"/>
    </location>
</feature>
<dbReference type="CDD" id="cd00136">
    <property type="entry name" value="PDZ_canonical"/>
    <property type="match status" value="1"/>
</dbReference>
<feature type="compositionally biased region" description="Low complexity" evidence="1">
    <location>
        <begin position="119"/>
        <end position="158"/>
    </location>
</feature>
<dbReference type="PANTHER" id="PTHR19964:SF95">
    <property type="entry name" value="ARC, ISOFORM A"/>
    <property type="match status" value="1"/>
</dbReference>
<keyword evidence="4" id="KW-1185">Reference proteome</keyword>
<feature type="compositionally biased region" description="Low complexity" evidence="1">
    <location>
        <begin position="472"/>
        <end position="488"/>
    </location>
</feature>
<accession>A0A553NPF1</accession>
<name>A0A553NPF1_TIGCA</name>
<feature type="region of interest" description="Disordered" evidence="1">
    <location>
        <begin position="855"/>
        <end position="879"/>
    </location>
</feature>
<dbReference type="SMART" id="SM00228">
    <property type="entry name" value="PDZ"/>
    <property type="match status" value="2"/>
</dbReference>
<feature type="region of interest" description="Disordered" evidence="1">
    <location>
        <begin position="185"/>
        <end position="210"/>
    </location>
</feature>
<feature type="region of interest" description="Disordered" evidence="1">
    <location>
        <begin position="43"/>
        <end position="69"/>
    </location>
</feature>
<comment type="caution">
    <text evidence="3">The sequence shown here is derived from an EMBL/GenBank/DDBJ whole genome shotgun (WGS) entry which is preliminary data.</text>
</comment>
<reference evidence="3 4" key="1">
    <citation type="journal article" date="2018" name="Nat. Ecol. Evol.">
        <title>Genomic signatures of mitonuclear coevolution across populations of Tigriopus californicus.</title>
        <authorList>
            <person name="Barreto F.S."/>
            <person name="Watson E.T."/>
            <person name="Lima T.G."/>
            <person name="Willett C.S."/>
            <person name="Edmands S."/>
            <person name="Li W."/>
            <person name="Burton R.S."/>
        </authorList>
    </citation>
    <scope>NUCLEOTIDE SEQUENCE [LARGE SCALE GENOMIC DNA]</scope>
    <source>
        <strain evidence="3 4">San Diego</strain>
    </source>
</reference>
<dbReference type="SUPFAM" id="SSF50156">
    <property type="entry name" value="PDZ domain-like"/>
    <property type="match status" value="2"/>
</dbReference>
<evidence type="ECO:0000259" key="2">
    <source>
        <dbReference type="PROSITE" id="PS50106"/>
    </source>
</evidence>
<evidence type="ECO:0000256" key="1">
    <source>
        <dbReference type="SAM" id="MobiDB-lite"/>
    </source>
</evidence>
<feature type="domain" description="PDZ" evidence="2">
    <location>
        <begin position="770"/>
        <end position="844"/>
    </location>
</feature>
<feature type="compositionally biased region" description="Basic and acidic residues" evidence="1">
    <location>
        <begin position="422"/>
        <end position="435"/>
    </location>
</feature>
<feature type="compositionally biased region" description="Low complexity" evidence="1">
    <location>
        <begin position="860"/>
        <end position="879"/>
    </location>
</feature>
<evidence type="ECO:0000313" key="4">
    <source>
        <dbReference type="Proteomes" id="UP000318571"/>
    </source>
</evidence>
<dbReference type="OrthoDB" id="6022711at2759"/>
<protein>
    <recommendedName>
        <fullName evidence="2">PDZ domain-containing protein</fullName>
    </recommendedName>
</protein>
<dbReference type="STRING" id="6832.A0A553NPF1"/>
<feature type="region of interest" description="Disordered" evidence="1">
    <location>
        <begin position="119"/>
        <end position="164"/>
    </location>
</feature>
<dbReference type="InterPro" id="IPR001478">
    <property type="entry name" value="PDZ"/>
</dbReference>
<dbReference type="CDD" id="cd06759">
    <property type="entry name" value="PDZ3_PDZD2-PDZ1_hPro-IL-16-like"/>
    <property type="match status" value="1"/>
</dbReference>
<dbReference type="AlphaFoldDB" id="A0A553NPF1"/>
<dbReference type="OMA" id="PNGQAND"/>
<sequence length="950" mass="103037">MRLFSATNSSRSSPELVRHSQVIEDNQYPTHFAQCSRQNITLGRSPSWEKSRANGVGGTTPPRDHSPASIVRGVSTLGRKFSRRFEKFGESETARKLRMASPSRKYQWAIGGYDSGGSTNNLSSNSDNHHPSNSSSSNGSFANNGGTNDNSNNNNDVANDPKKRVSRVDSFRNFLSLASSTVSVSTLRTPRAVKRRSRNTDKRQQQQQRNQFVDVGTCTTFEGTPRNGTTSLPGGLNSCFGSDLTLLETQSDVALSECQSEVDLRYYYTATEDEDDRSVVSDGFHRKPHAVSHASRSAGSLMGTNAARLGILPENRTINFQEAGIVYNSSNGMQIKSYGMIDGKSDPSKNSLGPPGVFTKGSANSSSIVNESGYSSDYASGTNSTSSRASPRGSLDEEHPQEKTVLSSSSSSDDSRSLTPPLKEREERSRLEKQLKGPTVPPKKPIRVSKMASTKRSHSSDDKHQVSQDLPASGSLTLSNSSNSSSATQTKMTKDYKMIRLVKQPNTELGIIIAKKKLKDLQTTGFHIVHIEPDGLIDRDGRFIVGDEIINVNSKRLRGLDITEAIQGLRQPGPELDIVISRDVPVNSTSTPQSKLSKSEGSLIISERRVQEEHGRIAQKLHDYENIHSANETRSLRSSYHNDDSLHNPKSAFVTRTYIGTGSSSTSSLAMKIHRKSLSRLTSNPGSLTSLLETSLNSDAEEVRSSCSAYQPVRMRRDYSEADETRSNHSFHGNRNFSLQSNGYVSDSGNWSAVRRVNAKNAPHQYSLHTVVFEKGPGKKGLGFSVVGGRDSPKGNMGIFVKTIFPNGQANDQQTLKEGDEVLSVNGHSTQGLSHSEAIAIFKSIRSGKVTVHIARRDSSSSVPSQSTDSFSSLLPPTSAAPPSKALSVCSLSSNNAPTNGRSSNRAAGSSSSFKYSSGLGGRSSPKRSCENMSTLSAFTSDVNHFPVII</sequence>
<feature type="compositionally biased region" description="Low complexity" evidence="1">
    <location>
        <begin position="900"/>
        <end position="918"/>
    </location>
</feature>
<dbReference type="PANTHER" id="PTHR19964">
    <property type="entry name" value="MULTIPLE PDZ DOMAIN PROTEIN"/>
    <property type="match status" value="1"/>
</dbReference>
<organism evidence="3 4">
    <name type="scientific">Tigriopus californicus</name>
    <name type="common">Marine copepod</name>
    <dbReference type="NCBI Taxonomy" id="6832"/>
    <lineage>
        <taxon>Eukaryota</taxon>
        <taxon>Metazoa</taxon>
        <taxon>Ecdysozoa</taxon>
        <taxon>Arthropoda</taxon>
        <taxon>Crustacea</taxon>
        <taxon>Multicrustacea</taxon>
        <taxon>Hexanauplia</taxon>
        <taxon>Copepoda</taxon>
        <taxon>Harpacticoida</taxon>
        <taxon>Harpacticidae</taxon>
        <taxon>Tigriopus</taxon>
    </lineage>
</organism>
<feature type="compositionally biased region" description="Polar residues" evidence="1">
    <location>
        <begin position="361"/>
        <end position="389"/>
    </location>
</feature>
<dbReference type="InterPro" id="IPR051342">
    <property type="entry name" value="PDZ_scaffold"/>
</dbReference>
<dbReference type="PROSITE" id="PS50106">
    <property type="entry name" value="PDZ"/>
    <property type="match status" value="2"/>
</dbReference>
<evidence type="ECO:0000313" key="3">
    <source>
        <dbReference type="EMBL" id="TRY67305.1"/>
    </source>
</evidence>
<feature type="domain" description="PDZ" evidence="2">
    <location>
        <begin position="498"/>
        <end position="584"/>
    </location>
</feature>
<feature type="region of interest" description="Disordered" evidence="1">
    <location>
        <begin position="891"/>
        <end position="929"/>
    </location>
</feature>
<dbReference type="Pfam" id="PF00595">
    <property type="entry name" value="PDZ"/>
    <property type="match status" value="2"/>
</dbReference>
<gene>
    <name evidence="3" type="ORF">TCAL_07233</name>
</gene>
<proteinExistence type="predicted"/>
<dbReference type="EMBL" id="VCGU01000011">
    <property type="protein sequence ID" value="TRY67305.1"/>
    <property type="molecule type" value="Genomic_DNA"/>
</dbReference>
<dbReference type="Proteomes" id="UP000318571">
    <property type="component" value="Chromosome 4"/>
</dbReference>
<dbReference type="InterPro" id="IPR036034">
    <property type="entry name" value="PDZ_sf"/>
</dbReference>
<dbReference type="Gene3D" id="2.30.42.10">
    <property type="match status" value="2"/>
</dbReference>